<feature type="transmembrane region" description="Helical" evidence="5">
    <location>
        <begin position="784"/>
        <end position="804"/>
    </location>
</feature>
<name>A0A0M0L891_9BACI</name>
<evidence type="ECO:0000256" key="1">
    <source>
        <dbReference type="ARBA" id="ARBA00004141"/>
    </source>
</evidence>
<keyword evidence="8" id="KW-1185">Reference proteome</keyword>
<dbReference type="RefSeq" id="WP_053400648.1">
    <property type="nucleotide sequence ID" value="NZ_LILC01000010.1"/>
</dbReference>
<evidence type="ECO:0000256" key="2">
    <source>
        <dbReference type="ARBA" id="ARBA00022692"/>
    </source>
</evidence>
<sequence length="932" mass="99017">MRVFSLFKAEMAALVAKKWLLISVIVALLVPVVYGGILLSPSWGPYDNLSNLPVAVVNNDQGAETDGEMINAGKDLVSNLQEGKNLGWNFVDSDEAKSGLKSLKYYMVIEIPKDFSKKVTSVLSTNPQKPELKYVQNEGLNFMAAQVTKSATEQIREKLSNQITEKYVKNMFGSLKDVSNGFQTAADGSVKLNGGTADLFQGTTTILESLTNKSGEISKLATGTKELEKGTGQMYQSLSSKQNDITKLANGSAQLNNGLEQMLQSLTAKQGDIKKLADGTSELEKGTDQMLQSLTAKQEDIKRLADGSQALKNGTGELLTSLKGGSGNIQALASGSQAINEGTKLLLNSLKENEQGVNDLASGSKLLNEKVPALKKGTSDVLKGLQQTQGALKEKVLPVTQQVASGIGEVAMQSQVLGDNLKQLSADLQVFFKAHPELQGDPSFQKIVGTGNALSVAANNPDNKAKLERLKQGANGIAAALTEHEVPSDSSVADGLKKLVQGQKSIDDGVGALNEKIPQLTAGTEKVAAGWNTMVDKVGELQSGTAKIAAGNDVVNKGWGSMVDGMAKLDSGAGLVSAGNASVNEGWQTLKGATAKIHDGQVKVRDGNADVNTGWKKLTDGTIKLHDGSGQVSNGNADVAKGWKVLTEGANTIHSGTMQVSEGNEKVNKGWGDLTSGVTRLNDGAQKLNDGSFELASGLKDGAAKTSSLKDLDEKNYNMFASPVELKSEKIFNFPHYRDSTSPYVLTLALFVGILIMSMFMNFKRPQGVSVAAWFGAKFMNLSVFAITQALLLSIVAMVLSINVENPTGFVLFTIFVSIVFSAIVSFFASLGIIGRFLGLAFVVLQLSITGANLPIDMLPANMRALSEFLPFTYSIAGFKSVLNLDAPGTALYNASVLGIYLAIFAVLALIVIMVSGRRYKVEENVPGEFRA</sequence>
<evidence type="ECO:0000256" key="3">
    <source>
        <dbReference type="ARBA" id="ARBA00022989"/>
    </source>
</evidence>
<dbReference type="InterPro" id="IPR017500">
    <property type="entry name" value="Phage_infect_YhgE_N"/>
</dbReference>
<dbReference type="Gene3D" id="1.10.287.950">
    <property type="entry name" value="Methyl-accepting chemotaxis protein"/>
    <property type="match status" value="1"/>
</dbReference>
<dbReference type="NCBIfam" id="TIGR03061">
    <property type="entry name" value="pip_yhgE_Nterm"/>
    <property type="match status" value="1"/>
</dbReference>
<feature type="domain" description="ABC-2 type transporter transmembrane" evidence="6">
    <location>
        <begin position="24"/>
        <end position="165"/>
    </location>
</feature>
<evidence type="ECO:0000259" key="6">
    <source>
        <dbReference type="Pfam" id="PF12698"/>
    </source>
</evidence>
<feature type="transmembrane region" description="Helical" evidence="5">
    <location>
        <begin position="837"/>
        <end position="856"/>
    </location>
</feature>
<dbReference type="Proteomes" id="UP000037558">
    <property type="component" value="Unassembled WGS sequence"/>
</dbReference>
<dbReference type="NCBIfam" id="TIGR03057">
    <property type="entry name" value="xxxLxxG_by_4"/>
    <property type="match status" value="2"/>
</dbReference>
<feature type="transmembrane region" description="Helical" evidence="5">
    <location>
        <begin position="891"/>
        <end position="915"/>
    </location>
</feature>
<protein>
    <recommendedName>
        <fullName evidence="6">ABC-2 type transporter transmembrane domain-containing protein</fullName>
    </recommendedName>
</protein>
<evidence type="ECO:0000256" key="5">
    <source>
        <dbReference type="SAM" id="Phobius"/>
    </source>
</evidence>
<dbReference type="SUPFAM" id="SSF58104">
    <property type="entry name" value="Methyl-accepting chemotaxis protein (MCP) signaling domain"/>
    <property type="match status" value="1"/>
</dbReference>
<evidence type="ECO:0000313" key="7">
    <source>
        <dbReference type="EMBL" id="KOO47062.1"/>
    </source>
</evidence>
<dbReference type="PANTHER" id="PTHR43077">
    <property type="entry name" value="TRANSPORT PERMEASE YVFS-RELATED"/>
    <property type="match status" value="1"/>
</dbReference>
<comment type="caution">
    <text evidence="7">The sequence shown here is derived from an EMBL/GenBank/DDBJ whole genome shotgun (WGS) entry which is preliminary data.</text>
</comment>
<dbReference type="Gene3D" id="3.40.1710.10">
    <property type="entry name" value="abc type-2 transporter like domain"/>
    <property type="match status" value="1"/>
</dbReference>
<dbReference type="OrthoDB" id="9811483at2"/>
<gene>
    <name evidence="7" type="ORF">AMD01_06805</name>
</gene>
<dbReference type="InterPro" id="IPR023908">
    <property type="entry name" value="xxxLxxG_rpt"/>
</dbReference>
<dbReference type="NCBIfam" id="TIGR03062">
    <property type="entry name" value="pip_yhgE_Cterm"/>
    <property type="match status" value="1"/>
</dbReference>
<evidence type="ECO:0000256" key="4">
    <source>
        <dbReference type="ARBA" id="ARBA00023136"/>
    </source>
</evidence>
<dbReference type="InterPro" id="IPR013525">
    <property type="entry name" value="ABC2_TM"/>
</dbReference>
<dbReference type="GO" id="GO:0016020">
    <property type="term" value="C:membrane"/>
    <property type="evidence" value="ECO:0007669"/>
    <property type="project" value="UniProtKB-SubCell"/>
</dbReference>
<feature type="transmembrane region" description="Helical" evidence="5">
    <location>
        <begin position="810"/>
        <end position="830"/>
    </location>
</feature>
<dbReference type="GO" id="GO:0140359">
    <property type="term" value="F:ABC-type transporter activity"/>
    <property type="evidence" value="ECO:0007669"/>
    <property type="project" value="InterPro"/>
</dbReference>
<keyword evidence="4 5" id="KW-0472">Membrane</keyword>
<dbReference type="EMBL" id="LILC01000010">
    <property type="protein sequence ID" value="KOO47062.1"/>
    <property type="molecule type" value="Genomic_DNA"/>
</dbReference>
<feature type="transmembrane region" description="Helical" evidence="5">
    <location>
        <begin position="744"/>
        <end position="763"/>
    </location>
</feature>
<feature type="domain" description="ABC-2 type transporter transmembrane" evidence="6">
    <location>
        <begin position="713"/>
        <end position="911"/>
    </location>
</feature>
<dbReference type="AlphaFoldDB" id="A0A0M0L891"/>
<comment type="subcellular location">
    <subcellularLocation>
        <location evidence="1">Membrane</location>
        <topology evidence="1">Multi-pass membrane protein</topology>
    </subcellularLocation>
</comment>
<dbReference type="Pfam" id="PF12698">
    <property type="entry name" value="ABC2_membrane_3"/>
    <property type="match status" value="2"/>
</dbReference>
<reference evidence="8" key="1">
    <citation type="submission" date="2015-08" db="EMBL/GenBank/DDBJ databases">
        <title>Fjat-14210 dsm16467.</title>
        <authorList>
            <person name="Liu B."/>
            <person name="Wang J."/>
            <person name="Zhu Y."/>
            <person name="Liu G."/>
            <person name="Chen Q."/>
            <person name="Chen Z."/>
            <person name="Lan J."/>
            <person name="Che J."/>
            <person name="Ge C."/>
            <person name="Shi H."/>
            <person name="Pan Z."/>
            <person name="Liu X."/>
        </authorList>
    </citation>
    <scope>NUCLEOTIDE SEQUENCE [LARGE SCALE GENOMIC DNA]</scope>
    <source>
        <strain evidence="8">DSM 16467</strain>
    </source>
</reference>
<proteinExistence type="predicted"/>
<dbReference type="PATRIC" id="fig|284581.3.peg.1240"/>
<evidence type="ECO:0000313" key="8">
    <source>
        <dbReference type="Proteomes" id="UP000037558"/>
    </source>
</evidence>
<accession>A0A0M0L891</accession>
<dbReference type="PANTHER" id="PTHR43077:SF5">
    <property type="entry name" value="PHAGE INFECTION PROTEIN"/>
    <property type="match status" value="1"/>
</dbReference>
<keyword evidence="3 5" id="KW-1133">Transmembrane helix</keyword>
<keyword evidence="2 5" id="KW-0812">Transmembrane</keyword>
<dbReference type="InterPro" id="IPR017501">
    <property type="entry name" value="Phage_infect_YhgE_C"/>
</dbReference>
<organism evidence="7 8">
    <name type="scientific">Priestia koreensis</name>
    <dbReference type="NCBI Taxonomy" id="284581"/>
    <lineage>
        <taxon>Bacteria</taxon>
        <taxon>Bacillati</taxon>
        <taxon>Bacillota</taxon>
        <taxon>Bacilli</taxon>
        <taxon>Bacillales</taxon>
        <taxon>Bacillaceae</taxon>
        <taxon>Priestia</taxon>
    </lineage>
</organism>
<dbReference type="InterPro" id="IPR051328">
    <property type="entry name" value="T7SS_ABC-Transporter"/>
</dbReference>